<reference evidence="3" key="1">
    <citation type="submission" date="2017-06" db="EMBL/GenBank/DDBJ databases">
        <authorList>
            <person name="Varghese N."/>
            <person name="Submissions S."/>
        </authorList>
    </citation>
    <scope>NUCLEOTIDE SEQUENCE [LARGE SCALE GENOMIC DNA]</scope>
    <source>
        <strain evidence="3">JAD2</strain>
    </source>
</reference>
<dbReference type="InterPro" id="IPR036237">
    <property type="entry name" value="Xyl_isomerase-like_sf"/>
</dbReference>
<dbReference type="Proteomes" id="UP000197025">
    <property type="component" value="Unassembled WGS sequence"/>
</dbReference>
<keyword evidence="2" id="KW-0413">Isomerase</keyword>
<dbReference type="SUPFAM" id="SSF51658">
    <property type="entry name" value="Xylose isomerase-like"/>
    <property type="match status" value="1"/>
</dbReference>
<accession>A0A212PW03</accession>
<name>A0A212PW03_9CHLR</name>
<dbReference type="RefSeq" id="WP_088569891.1">
    <property type="nucleotide sequence ID" value="NZ_FYEK01000003.1"/>
</dbReference>
<evidence type="ECO:0000313" key="3">
    <source>
        <dbReference type="Proteomes" id="UP000197025"/>
    </source>
</evidence>
<dbReference type="OrthoDB" id="110795at2"/>
<evidence type="ECO:0000259" key="1">
    <source>
        <dbReference type="Pfam" id="PF01261"/>
    </source>
</evidence>
<dbReference type="GO" id="GO:0016853">
    <property type="term" value="F:isomerase activity"/>
    <property type="evidence" value="ECO:0007669"/>
    <property type="project" value="UniProtKB-KW"/>
</dbReference>
<dbReference type="EMBL" id="FYEK01000003">
    <property type="protein sequence ID" value="SNB51035.1"/>
    <property type="molecule type" value="Genomic_DNA"/>
</dbReference>
<protein>
    <submittedName>
        <fullName evidence="2">Sugar phosphate isomerase/epimerase</fullName>
    </submittedName>
</protein>
<organism evidence="2 3">
    <name type="scientific">Thermoflexus hugenholtzii JAD2</name>
    <dbReference type="NCBI Taxonomy" id="877466"/>
    <lineage>
        <taxon>Bacteria</taxon>
        <taxon>Bacillati</taxon>
        <taxon>Chloroflexota</taxon>
        <taxon>Thermoflexia</taxon>
        <taxon>Thermoflexales</taxon>
        <taxon>Thermoflexaceae</taxon>
        <taxon>Thermoflexus</taxon>
    </lineage>
</organism>
<dbReference type="AlphaFoldDB" id="A0A212PW03"/>
<dbReference type="InterPro" id="IPR050312">
    <property type="entry name" value="IolE/XylAMocC-like"/>
</dbReference>
<dbReference type="InParanoid" id="A0A212PW03"/>
<keyword evidence="3" id="KW-1185">Reference proteome</keyword>
<proteinExistence type="predicted"/>
<dbReference type="Pfam" id="PF01261">
    <property type="entry name" value="AP_endonuc_2"/>
    <property type="match status" value="1"/>
</dbReference>
<dbReference type="PANTHER" id="PTHR12110:SF53">
    <property type="entry name" value="BLR5974 PROTEIN"/>
    <property type="match status" value="1"/>
</dbReference>
<dbReference type="Gene3D" id="3.20.20.150">
    <property type="entry name" value="Divalent-metal-dependent TIM barrel enzymes"/>
    <property type="match status" value="1"/>
</dbReference>
<dbReference type="InterPro" id="IPR013022">
    <property type="entry name" value="Xyl_isomerase-like_TIM-brl"/>
</dbReference>
<dbReference type="PANTHER" id="PTHR12110">
    <property type="entry name" value="HYDROXYPYRUVATE ISOMERASE"/>
    <property type="match status" value="1"/>
</dbReference>
<gene>
    <name evidence="2" type="ORF">SAMN02746019_00020880</name>
</gene>
<evidence type="ECO:0000313" key="2">
    <source>
        <dbReference type="EMBL" id="SNB51035.1"/>
    </source>
</evidence>
<sequence>MIGISCGRLTDLPALREFAEAHGLGLELQEFALPEVLDGEWRDLLRRYRQALSGFTGPISLHGPFVDLFSGSVDPRIAAVTMERYRHSLAIAAELGAWLVNFHLNYNPLVDEPSYRPRWLERQVAFWTELAFEAQEAGIRIALENMWEPDPFLQVEVIQQVNHFGVGACLDIGHAYLYSRVPIQAWINVLEPVLIYAHLHNTSGSQDRHLPLTQGVIPVEPVLSRLARCLNRPMLILEMPGLAEIRESLPLLQRILQRVTSLG</sequence>
<feature type="domain" description="Xylose isomerase-like TIM barrel" evidence="1">
    <location>
        <begin position="22"/>
        <end position="253"/>
    </location>
</feature>